<dbReference type="AlphaFoldDB" id="A0AAX3SH35"/>
<dbReference type="Proteomes" id="UP001219066">
    <property type="component" value="Chromosome"/>
</dbReference>
<sequence length="152" mass="15613">MTTKASTGLRNHMLATGSLKAALDGGFLELYGCPEVSIPATADAALDPAVHKLLARIYSDGTSAGLTLSPTAADGFIEKLDSQTWTGTVIESGTVRFFRFVGPSDAGGLSITLPRLQGTVARAGADLNITSVDLAVGAPQAVNFFSIALPAF</sequence>
<organism evidence="1 2">
    <name type="scientific">Delftia tsuruhatensis</name>
    <dbReference type="NCBI Taxonomy" id="180282"/>
    <lineage>
        <taxon>Bacteria</taxon>
        <taxon>Pseudomonadati</taxon>
        <taxon>Pseudomonadota</taxon>
        <taxon>Betaproteobacteria</taxon>
        <taxon>Burkholderiales</taxon>
        <taxon>Comamonadaceae</taxon>
        <taxon>Delftia</taxon>
    </lineage>
</organism>
<evidence type="ECO:0000313" key="2">
    <source>
        <dbReference type="Proteomes" id="UP001219066"/>
    </source>
</evidence>
<dbReference type="EMBL" id="CP120956">
    <property type="protein sequence ID" value="WFF79281.1"/>
    <property type="molecule type" value="Genomic_DNA"/>
</dbReference>
<dbReference type="RefSeq" id="WP_209800808.1">
    <property type="nucleotide sequence ID" value="NZ_CP120956.1"/>
</dbReference>
<protein>
    <submittedName>
        <fullName evidence="1">Uncharacterized protein</fullName>
    </submittedName>
</protein>
<accession>A0AAX3SH35</accession>
<evidence type="ECO:0000313" key="1">
    <source>
        <dbReference type="EMBL" id="WFF79281.1"/>
    </source>
</evidence>
<proteinExistence type="predicted"/>
<gene>
    <name evidence="1" type="ORF">PYR84_20340</name>
</gene>
<name>A0AAX3SH35_9BURK</name>
<reference evidence="1" key="1">
    <citation type="submission" date="2023-03" db="EMBL/GenBank/DDBJ databases">
        <title>Synergistic degradation of erythromycin by symbiotic bacteria Ery-6A and Ery-6B and application in simulated water remediation.</title>
        <authorList>
            <person name="Xu S."/>
        </authorList>
    </citation>
    <scope>NUCLEOTIDE SEQUENCE</scope>
    <source>
        <strain evidence="1">Ery-6A</strain>
    </source>
</reference>